<name>A0A923GD83_9PSED</name>
<proteinExistence type="predicted"/>
<dbReference type="AlphaFoldDB" id="A0A923GD83"/>
<comment type="caution">
    <text evidence="1">The sequence shown here is derived from an EMBL/GenBank/DDBJ whole genome shotgun (WGS) entry which is preliminary data.</text>
</comment>
<dbReference type="EMBL" id="JABWRJ010000043">
    <property type="protein sequence ID" value="MBC3448678.1"/>
    <property type="molecule type" value="Genomic_DNA"/>
</dbReference>
<gene>
    <name evidence="1" type="ORF">HU751_23125</name>
</gene>
<reference evidence="1" key="2">
    <citation type="submission" date="2020-07" db="EMBL/GenBank/DDBJ databases">
        <authorList>
            <person name="Lood C."/>
            <person name="Girard L."/>
        </authorList>
    </citation>
    <scope>NUCLEOTIDE SEQUENCE</scope>
    <source>
        <strain evidence="1">BW13M1</strain>
    </source>
</reference>
<dbReference type="GO" id="GO:0030254">
    <property type="term" value="P:protein secretion by the type III secretion system"/>
    <property type="evidence" value="ECO:0007669"/>
    <property type="project" value="InterPro"/>
</dbReference>
<dbReference type="InterPro" id="IPR010261">
    <property type="entry name" value="Tir_chaperone"/>
</dbReference>
<protein>
    <submittedName>
        <fullName evidence="1">CesT family type III secretion system chaperone</fullName>
    </submittedName>
</protein>
<dbReference type="Gene3D" id="3.30.1460.10">
    <property type="match status" value="1"/>
</dbReference>
<dbReference type="Pfam" id="PF05932">
    <property type="entry name" value="CesT"/>
    <property type="match status" value="1"/>
</dbReference>
<organism evidence="1">
    <name type="scientific">Pseudomonas peradeniyensis</name>
    <dbReference type="NCBI Taxonomy" id="2745488"/>
    <lineage>
        <taxon>Bacteria</taxon>
        <taxon>Pseudomonadati</taxon>
        <taxon>Pseudomonadota</taxon>
        <taxon>Gammaproteobacteria</taxon>
        <taxon>Pseudomonadales</taxon>
        <taxon>Pseudomonadaceae</taxon>
        <taxon>Pseudomonas</taxon>
    </lineage>
</organism>
<reference evidence="1" key="1">
    <citation type="journal article" date="2020" name="Microorganisms">
        <title>Reliable Identification of Environmental Pseudomonas Isolates Using the rpoD Gene.</title>
        <authorList>
            <consortium name="The Broad Institute Genome Sequencing Platform"/>
            <person name="Girard L."/>
            <person name="Lood C."/>
            <person name="Rokni-Zadeh H."/>
            <person name="van Noort V."/>
            <person name="Lavigne R."/>
            <person name="De Mot R."/>
        </authorList>
    </citation>
    <scope>NUCLEOTIDE SEQUENCE</scope>
    <source>
        <strain evidence="1">BW13M1</strain>
    </source>
</reference>
<evidence type="ECO:0000313" key="1">
    <source>
        <dbReference type="EMBL" id="MBC3448678.1"/>
    </source>
</evidence>
<sequence>MDKTCMNRLATQLAHRLGMAPWLADDAGGYHLCIDGHGLRLEPRGAQLMVRSSLSSVVGQGAGLDQQVLRRLLGMVTAWAAHCPQRLALTPEGELMLEAWVDTSSGDVDTLEHMLGVQVALLNRLCEQRFGPAPVIARGASVWLP</sequence>
<dbReference type="SUPFAM" id="SSF69635">
    <property type="entry name" value="Type III secretory system chaperone-like"/>
    <property type="match status" value="1"/>
</dbReference>
<accession>A0A923GD83</accession>